<protein>
    <recommendedName>
        <fullName evidence="4">TIR domain-containing protein</fullName>
    </recommendedName>
</protein>
<evidence type="ECO:0000313" key="2">
    <source>
        <dbReference type="EMBL" id="PZR31479.1"/>
    </source>
</evidence>
<dbReference type="Proteomes" id="UP000249393">
    <property type="component" value="Unassembled WGS sequence"/>
</dbReference>
<dbReference type="NCBIfam" id="NF047389">
    <property type="entry name" value="ATPase_Sll1717"/>
    <property type="match status" value="1"/>
</dbReference>
<gene>
    <name evidence="2" type="ORF">DI526_19555</name>
</gene>
<dbReference type="InterPro" id="IPR059206">
    <property type="entry name" value="Sll1717-like"/>
</dbReference>
<dbReference type="Gene3D" id="3.40.50.10140">
    <property type="entry name" value="Toll/interleukin-1 receptor homology (TIR) domain"/>
    <property type="match status" value="1"/>
</dbReference>
<comment type="caution">
    <text evidence="2">The sequence shown here is derived from an EMBL/GenBank/DDBJ whole genome shotgun (WGS) entry which is preliminary data.</text>
</comment>
<evidence type="ECO:0000256" key="1">
    <source>
        <dbReference type="SAM" id="MobiDB-lite"/>
    </source>
</evidence>
<accession>A0A2W5UUT0</accession>
<sequence length="787" mass="91492">MARKINCFVSFSAADGNERNIRFLIEYLTERLEGKVSFQAYFDQPTGSDLQNFMKDELTKAEAVIALFTPDYKRKIEQRITSGVLTEYLRIVDRLEGKIDAPPLAFLPIFWGGPSFEAAAPTYFMGRNFARELNLFQAYGSEGEPYLPDRIETLLRPAIGRIVSDLKIRWDEADPSYATLKAAVDETMLAPAVMSDEDQATSSQDSTRPDGRVDEAMFRKSERAPLSVADFSRLYFVKTAAFRAIGRHHKMAFTGRKGSGKTTLLKVYKHQNEERYFLPIDVEVNDWNLHYILGDLTFRPAEGDLSYTAEESKVFDFVWPIFLSLCMVRSLEGAHPYPEHLLSHVEHSRRFSSSKGRYDQLFQLSIEIVTEFIQECIDSASTRSEGEFKSDLLRSLNVQACTERLLGPGYGALLEIVRRDSRQRRFLFCLDRFDTEIQKYRKDLSAHNISDEERRRREGREVFWIQGLVEMIDHLRSPDHFSLNQEFYKKIGPLVDFCVPLPKDRLYEVQLRRRDAIVGDINEEINWQPYELLTMLRKRLQVIWRISDAHLDKEHWPNARDRYDRVIELSRRKMPKTSEIRMNGAVFQTDLFLNVLRHTFFRPRDVIIYYARIVLAVEAAHRRTQPLNTATIGRLISEQTYKIVEEEFLGEFSDTFKNLRVVLHRFRGAPQLMELKELKNKLDDVRFEIYGEDDIVDLGPKIRFLYEIGFIGVSANGSQIGNISAVDYDFYFFNPRVAQNLEELAVLESVKFAIHPVFIEYLTLRLNAAKPVMLLTWDKIDELDAYD</sequence>
<name>A0A2W5UUT0_9CAUL</name>
<reference evidence="2 3" key="1">
    <citation type="submission" date="2017-08" db="EMBL/GenBank/DDBJ databases">
        <title>Infants hospitalized years apart are colonized by the same room-sourced microbial strains.</title>
        <authorList>
            <person name="Brooks B."/>
            <person name="Olm M.R."/>
            <person name="Firek B.A."/>
            <person name="Baker R."/>
            <person name="Thomas B.C."/>
            <person name="Morowitz M.J."/>
            <person name="Banfield J.F."/>
        </authorList>
    </citation>
    <scope>NUCLEOTIDE SEQUENCE [LARGE SCALE GENOMIC DNA]</scope>
    <source>
        <strain evidence="2">S2_003_000_R2_4</strain>
    </source>
</reference>
<proteinExistence type="predicted"/>
<feature type="region of interest" description="Disordered" evidence="1">
    <location>
        <begin position="193"/>
        <end position="213"/>
    </location>
</feature>
<organism evidence="2 3">
    <name type="scientific">Caulobacter segnis</name>
    <dbReference type="NCBI Taxonomy" id="88688"/>
    <lineage>
        <taxon>Bacteria</taxon>
        <taxon>Pseudomonadati</taxon>
        <taxon>Pseudomonadota</taxon>
        <taxon>Alphaproteobacteria</taxon>
        <taxon>Caulobacterales</taxon>
        <taxon>Caulobacteraceae</taxon>
        <taxon>Caulobacter</taxon>
    </lineage>
</organism>
<evidence type="ECO:0008006" key="4">
    <source>
        <dbReference type="Google" id="ProtNLM"/>
    </source>
</evidence>
<evidence type="ECO:0000313" key="3">
    <source>
        <dbReference type="Proteomes" id="UP000249393"/>
    </source>
</evidence>
<dbReference type="InterPro" id="IPR035897">
    <property type="entry name" value="Toll_tir_struct_dom_sf"/>
</dbReference>
<dbReference type="SUPFAM" id="SSF52200">
    <property type="entry name" value="Toll/Interleukin receptor TIR domain"/>
    <property type="match status" value="1"/>
</dbReference>
<dbReference type="EMBL" id="QFQZ01000085">
    <property type="protein sequence ID" value="PZR31479.1"/>
    <property type="molecule type" value="Genomic_DNA"/>
</dbReference>
<dbReference type="AlphaFoldDB" id="A0A2W5UUT0"/>
<dbReference type="RefSeq" id="WP_304281577.1">
    <property type="nucleotide sequence ID" value="NZ_QFQZ01000085.1"/>
</dbReference>